<feature type="zinc finger region" description="C3H1-type" evidence="4">
    <location>
        <begin position="180"/>
        <end position="218"/>
    </location>
</feature>
<proteinExistence type="predicted"/>
<protein>
    <recommendedName>
        <fullName evidence="6">C3H1-type domain-containing protein</fullName>
    </recommendedName>
</protein>
<dbReference type="OrthoDB" id="278280at2759"/>
<evidence type="ECO:0000256" key="1">
    <source>
        <dbReference type="ARBA" id="ARBA00022723"/>
    </source>
</evidence>
<feature type="domain" description="C3H1-type" evidence="6">
    <location>
        <begin position="180"/>
        <end position="218"/>
    </location>
</feature>
<feature type="region of interest" description="Disordered" evidence="5">
    <location>
        <begin position="134"/>
        <end position="158"/>
    </location>
</feature>
<dbReference type="GO" id="GO:0002181">
    <property type="term" value="P:cytoplasmic translation"/>
    <property type="evidence" value="ECO:0007669"/>
    <property type="project" value="EnsemblFungi"/>
</dbReference>
<keyword evidence="8" id="KW-1185">Reference proteome</keyword>
<dbReference type="PROSITE" id="PS50103">
    <property type="entry name" value="ZF_C3H1"/>
    <property type="match status" value="2"/>
</dbReference>
<feature type="compositionally biased region" description="Acidic residues" evidence="5">
    <location>
        <begin position="327"/>
        <end position="339"/>
    </location>
</feature>
<evidence type="ECO:0000259" key="6">
    <source>
        <dbReference type="PROSITE" id="PS50103"/>
    </source>
</evidence>
<keyword evidence="3 4" id="KW-0862">Zinc</keyword>
<feature type="compositionally biased region" description="Low complexity" evidence="5">
    <location>
        <begin position="316"/>
        <end position="326"/>
    </location>
</feature>
<dbReference type="GO" id="GO:0008270">
    <property type="term" value="F:zinc ion binding"/>
    <property type="evidence" value="ECO:0007669"/>
    <property type="project" value="UniProtKB-KW"/>
</dbReference>
<evidence type="ECO:0000313" key="7">
    <source>
        <dbReference type="EMBL" id="ODV59098.1"/>
    </source>
</evidence>
<dbReference type="EMBL" id="KV454488">
    <property type="protein sequence ID" value="ODV59098.1"/>
    <property type="molecule type" value="Genomic_DNA"/>
</dbReference>
<accession>A0A1D2VBN6</accession>
<dbReference type="Gene3D" id="6.20.400.10">
    <property type="match status" value="1"/>
</dbReference>
<dbReference type="SMART" id="SM00356">
    <property type="entry name" value="ZnF_C3H1"/>
    <property type="match status" value="2"/>
</dbReference>
<feature type="non-terminal residue" evidence="7">
    <location>
        <position position="362"/>
    </location>
</feature>
<dbReference type="InterPro" id="IPR036855">
    <property type="entry name" value="Znf_CCCH_sf"/>
</dbReference>
<evidence type="ECO:0000256" key="3">
    <source>
        <dbReference type="ARBA" id="ARBA00022833"/>
    </source>
</evidence>
<organism evidence="7 8">
    <name type="scientific">Ascoidea rubescens DSM 1968</name>
    <dbReference type="NCBI Taxonomy" id="1344418"/>
    <lineage>
        <taxon>Eukaryota</taxon>
        <taxon>Fungi</taxon>
        <taxon>Dikarya</taxon>
        <taxon>Ascomycota</taxon>
        <taxon>Saccharomycotina</taxon>
        <taxon>Saccharomycetes</taxon>
        <taxon>Ascoideaceae</taxon>
        <taxon>Ascoidea</taxon>
    </lineage>
</organism>
<dbReference type="PANTHER" id="PTHR12681:SF0">
    <property type="entry name" value="ZINC FINGER CCCH DOMAIN-CONTAINING PROTEIN 15"/>
    <property type="match status" value="1"/>
</dbReference>
<feature type="region of interest" description="Disordered" evidence="5">
    <location>
        <begin position="1"/>
        <end position="41"/>
    </location>
</feature>
<name>A0A1D2VBN6_9ASCO</name>
<dbReference type="GeneID" id="30967518"/>
<evidence type="ECO:0000313" key="8">
    <source>
        <dbReference type="Proteomes" id="UP000095038"/>
    </source>
</evidence>
<dbReference type="STRING" id="1344418.A0A1D2VBN6"/>
<evidence type="ECO:0000256" key="2">
    <source>
        <dbReference type="ARBA" id="ARBA00022771"/>
    </source>
</evidence>
<evidence type="ECO:0000256" key="4">
    <source>
        <dbReference type="PROSITE-ProRule" id="PRU00723"/>
    </source>
</evidence>
<dbReference type="Proteomes" id="UP000095038">
    <property type="component" value="Unassembled WGS sequence"/>
</dbReference>
<dbReference type="Pfam" id="PF16543">
    <property type="entry name" value="DFRP_C"/>
    <property type="match status" value="1"/>
</dbReference>
<dbReference type="InParanoid" id="A0A1D2VBN6"/>
<dbReference type="PANTHER" id="PTHR12681">
    <property type="entry name" value="ZINC FINGER-CONTAINING PROTEIN P48ZNF"/>
    <property type="match status" value="1"/>
</dbReference>
<feature type="region of interest" description="Disordered" evidence="5">
    <location>
        <begin position="311"/>
        <end position="347"/>
    </location>
</feature>
<dbReference type="SUPFAM" id="SSF90229">
    <property type="entry name" value="CCCH zinc finger"/>
    <property type="match status" value="1"/>
</dbReference>
<sequence length="362" mass="41839">MPPKKNAKGNKDQNAKAKQKQKTRELSDKTFGLKNKNKSSKVQKFVKQVESQANDGLKKRQEALAQRRAEEKKAAELARKEAASLFTPIIQQKVPFGTDPKSVLCAFFKEGMCNKGNKCKFSHDLNIARKGAKRDMYTDSRDKEEEKEKEVEEKQKDTMEDWDEDKLRSVIKSKLGNPKTTTDKVCKFFIDAVENCKYGWFWTCPNGGDACKYKHSLPEGYILKTKEQRRLERLAQDAEKKITLEEFIENERQKLPPKEKLTPISWETFLKWKKEHKLNKLNKKTNINSQGKKILSGKDVILQRFGDKYVDNKPVNDINNPSSTDDNSNDNEEVEDVEDNAEHGTAWDLSEFQKQLKEAEKN</sequence>
<dbReference type="AlphaFoldDB" id="A0A1D2VBN6"/>
<dbReference type="InterPro" id="IPR000571">
    <property type="entry name" value="Znf_CCCH"/>
</dbReference>
<dbReference type="GO" id="GO:0003729">
    <property type="term" value="F:mRNA binding"/>
    <property type="evidence" value="ECO:0007669"/>
    <property type="project" value="TreeGrafter"/>
</dbReference>
<dbReference type="FunCoup" id="A0A1D2VBN6">
    <property type="interactions" value="1371"/>
</dbReference>
<dbReference type="Gene3D" id="4.10.1000.10">
    <property type="entry name" value="Zinc finger, CCCH-type"/>
    <property type="match status" value="1"/>
</dbReference>
<dbReference type="Pfam" id="PF00642">
    <property type="entry name" value="zf-CCCH"/>
    <property type="match status" value="1"/>
</dbReference>
<dbReference type="RefSeq" id="XP_020045405.1">
    <property type="nucleotide sequence ID" value="XM_020193882.1"/>
</dbReference>
<gene>
    <name evidence="7" type="ORF">ASCRUDRAFT_77491</name>
</gene>
<reference evidence="8" key="1">
    <citation type="submission" date="2016-05" db="EMBL/GenBank/DDBJ databases">
        <title>Comparative genomics of biotechnologically important yeasts.</title>
        <authorList>
            <consortium name="DOE Joint Genome Institute"/>
            <person name="Riley R."/>
            <person name="Haridas S."/>
            <person name="Wolfe K.H."/>
            <person name="Lopes M.R."/>
            <person name="Hittinger C.T."/>
            <person name="Goker M."/>
            <person name="Salamov A."/>
            <person name="Wisecaver J."/>
            <person name="Long T.M."/>
            <person name="Aerts A.L."/>
            <person name="Barry K."/>
            <person name="Choi C."/>
            <person name="Clum A."/>
            <person name="Coughlan A.Y."/>
            <person name="Deshpande S."/>
            <person name="Douglass A.P."/>
            <person name="Hanson S.J."/>
            <person name="Klenk H.-P."/>
            <person name="Labutti K."/>
            <person name="Lapidus A."/>
            <person name="Lindquist E."/>
            <person name="Lipzen A."/>
            <person name="Meier-Kolthoff J.P."/>
            <person name="Ohm R.A."/>
            <person name="Otillar R.P."/>
            <person name="Pangilinan J."/>
            <person name="Peng Y."/>
            <person name="Rokas A."/>
            <person name="Rosa C.A."/>
            <person name="Scheuner C."/>
            <person name="Sibirny A.A."/>
            <person name="Slot J.C."/>
            <person name="Stielow J.B."/>
            <person name="Sun H."/>
            <person name="Kurtzman C.P."/>
            <person name="Blackwell M."/>
            <person name="Grigoriev I.V."/>
            <person name="Jeffries T.W."/>
        </authorList>
    </citation>
    <scope>NUCLEOTIDE SEQUENCE [LARGE SCALE GENOMIC DNA]</scope>
    <source>
        <strain evidence="8">DSM 1968</strain>
    </source>
</reference>
<keyword evidence="1 4" id="KW-0479">Metal-binding</keyword>
<dbReference type="InterPro" id="IPR032378">
    <property type="entry name" value="ZC3H15/TMA46_C"/>
</dbReference>
<feature type="domain" description="C3H1-type" evidence="6">
    <location>
        <begin position="99"/>
        <end position="126"/>
    </location>
</feature>
<dbReference type="GO" id="GO:0005829">
    <property type="term" value="C:cytosol"/>
    <property type="evidence" value="ECO:0007669"/>
    <property type="project" value="TreeGrafter"/>
</dbReference>
<keyword evidence="2 4" id="KW-0863">Zinc-finger</keyword>
<evidence type="ECO:0000256" key="5">
    <source>
        <dbReference type="SAM" id="MobiDB-lite"/>
    </source>
</evidence>
<feature type="zinc finger region" description="C3H1-type" evidence="4">
    <location>
        <begin position="99"/>
        <end position="126"/>
    </location>
</feature>